<proteinExistence type="predicted"/>
<dbReference type="Pfam" id="PF07883">
    <property type="entry name" value="Cupin_2"/>
    <property type="match status" value="1"/>
</dbReference>
<evidence type="ECO:0000256" key="1">
    <source>
        <dbReference type="ARBA" id="ARBA00023125"/>
    </source>
</evidence>
<dbReference type="EMBL" id="CP032157">
    <property type="protein sequence ID" value="AXY77281.1"/>
    <property type="molecule type" value="Genomic_DNA"/>
</dbReference>
<dbReference type="GO" id="GO:0003677">
    <property type="term" value="F:DNA binding"/>
    <property type="evidence" value="ECO:0007669"/>
    <property type="project" value="UniProtKB-KW"/>
</dbReference>
<accession>A0A3B7N5B9</accession>
<keyword evidence="4" id="KW-1185">Reference proteome</keyword>
<dbReference type="InterPro" id="IPR011051">
    <property type="entry name" value="RmlC_Cupin_sf"/>
</dbReference>
<dbReference type="InterPro" id="IPR001387">
    <property type="entry name" value="Cro/C1-type_HTH"/>
</dbReference>
<dbReference type="CDD" id="cd02209">
    <property type="entry name" value="cupin_XRE_C"/>
    <property type="match status" value="1"/>
</dbReference>
<dbReference type="GO" id="GO:0005829">
    <property type="term" value="C:cytosol"/>
    <property type="evidence" value="ECO:0007669"/>
    <property type="project" value="TreeGrafter"/>
</dbReference>
<dbReference type="PANTHER" id="PTHR46797">
    <property type="entry name" value="HTH-TYPE TRANSCRIPTIONAL REGULATOR"/>
    <property type="match status" value="1"/>
</dbReference>
<evidence type="ECO:0000313" key="4">
    <source>
        <dbReference type="Proteomes" id="UP000263900"/>
    </source>
</evidence>
<dbReference type="SMART" id="SM00530">
    <property type="entry name" value="HTH_XRE"/>
    <property type="match status" value="1"/>
</dbReference>
<evidence type="ECO:0000313" key="3">
    <source>
        <dbReference type="EMBL" id="AXY77281.1"/>
    </source>
</evidence>
<sequence length="189" mass="21570">MQEDLILLIGEKIKSKRTQKNITLEELANRAGVTKGLISQIENNRTVPSLPVLFNLIHSLGEDLKSFFEDMHEHFTNGHVLIVRKGEEKLFEKEPVKGFSYKRILTKSVVAQAIDIAVLELKKGAGRKQMIQTDAFECKHILKGSIEYQIEKEKFMLNAGDTLFFDGRAKHRLRNIGDTEATILVIYLF</sequence>
<dbReference type="KEGG" id="pseg:D3H65_26320"/>
<name>A0A3B7N5B9_9BACT</name>
<organism evidence="3 4">
    <name type="scientific">Paraflavitalea soli</name>
    <dbReference type="NCBI Taxonomy" id="2315862"/>
    <lineage>
        <taxon>Bacteria</taxon>
        <taxon>Pseudomonadati</taxon>
        <taxon>Bacteroidota</taxon>
        <taxon>Chitinophagia</taxon>
        <taxon>Chitinophagales</taxon>
        <taxon>Chitinophagaceae</taxon>
        <taxon>Paraflavitalea</taxon>
    </lineage>
</organism>
<feature type="domain" description="HTH cro/C1-type" evidence="2">
    <location>
        <begin position="13"/>
        <end position="67"/>
    </location>
</feature>
<gene>
    <name evidence="3" type="ORF">D3H65_26320</name>
</gene>
<evidence type="ECO:0000259" key="2">
    <source>
        <dbReference type="PROSITE" id="PS50943"/>
    </source>
</evidence>
<reference evidence="3 4" key="1">
    <citation type="submission" date="2018-09" db="EMBL/GenBank/DDBJ databases">
        <title>Genome sequencing of strain 6GH32-13.</title>
        <authorList>
            <person name="Weon H.-Y."/>
            <person name="Heo J."/>
            <person name="Kwon S.-W."/>
        </authorList>
    </citation>
    <scope>NUCLEOTIDE SEQUENCE [LARGE SCALE GENOMIC DNA]</scope>
    <source>
        <strain evidence="3 4">5GH32-13</strain>
    </source>
</reference>
<dbReference type="Gene3D" id="2.60.120.10">
    <property type="entry name" value="Jelly Rolls"/>
    <property type="match status" value="1"/>
</dbReference>
<dbReference type="Pfam" id="PF01381">
    <property type="entry name" value="HTH_3"/>
    <property type="match status" value="1"/>
</dbReference>
<dbReference type="AlphaFoldDB" id="A0A3B7N5B9"/>
<keyword evidence="1" id="KW-0238">DNA-binding</keyword>
<dbReference type="InterPro" id="IPR013096">
    <property type="entry name" value="Cupin_2"/>
</dbReference>
<dbReference type="PROSITE" id="PS50943">
    <property type="entry name" value="HTH_CROC1"/>
    <property type="match status" value="1"/>
</dbReference>
<dbReference type="InterPro" id="IPR050807">
    <property type="entry name" value="TransReg_Diox_bact_type"/>
</dbReference>
<dbReference type="SUPFAM" id="SSF51182">
    <property type="entry name" value="RmlC-like cupins"/>
    <property type="match status" value="1"/>
</dbReference>
<dbReference type="OrthoDB" id="9805356at2"/>
<dbReference type="GO" id="GO:0003700">
    <property type="term" value="F:DNA-binding transcription factor activity"/>
    <property type="evidence" value="ECO:0007669"/>
    <property type="project" value="TreeGrafter"/>
</dbReference>
<dbReference type="SUPFAM" id="SSF47413">
    <property type="entry name" value="lambda repressor-like DNA-binding domains"/>
    <property type="match status" value="1"/>
</dbReference>
<dbReference type="RefSeq" id="WP_119053157.1">
    <property type="nucleotide sequence ID" value="NZ_CP032157.1"/>
</dbReference>
<dbReference type="InterPro" id="IPR014710">
    <property type="entry name" value="RmlC-like_jellyroll"/>
</dbReference>
<dbReference type="PANTHER" id="PTHR46797:SF2">
    <property type="entry name" value="TRANSCRIPTIONAL REGULATOR"/>
    <property type="match status" value="1"/>
</dbReference>
<dbReference type="CDD" id="cd00093">
    <property type="entry name" value="HTH_XRE"/>
    <property type="match status" value="1"/>
</dbReference>
<dbReference type="Gene3D" id="1.10.260.40">
    <property type="entry name" value="lambda repressor-like DNA-binding domains"/>
    <property type="match status" value="1"/>
</dbReference>
<protein>
    <submittedName>
        <fullName evidence="3">XRE family transcriptional regulator</fullName>
    </submittedName>
</protein>
<dbReference type="Proteomes" id="UP000263900">
    <property type="component" value="Chromosome"/>
</dbReference>
<dbReference type="InterPro" id="IPR010982">
    <property type="entry name" value="Lambda_DNA-bd_dom_sf"/>
</dbReference>